<dbReference type="Pfam" id="PF25137">
    <property type="entry name" value="ADH_Fe_C"/>
    <property type="match status" value="1"/>
</dbReference>
<dbReference type="RefSeq" id="WP_073183081.1">
    <property type="nucleotide sequence ID" value="NZ_FQXI01000001.1"/>
</dbReference>
<sequence>MSWEKGINIENVSEIICGSHIFMGVGAIKKMDFIAEQLKNKGVDCVIAMTGKRAYESTGAWAVVTEALDKHNIKYILYNEVTPNPETHQVDDAVKVALEGGAKAVISIGGGSPIDAGKSVAILMEYPDKNCQDLYEMNFAPEKAAPIIAINLTHGTGSEANRFAVVTIPEKNYKPAIAYDCIYPMYSIDDPALMTGLPKGQTTYVSVDAVNHVIEGATTVLNNPFAVTLGNETVKLVAKYLPKAIENPEDLEARYFLSYASLIAGTSFDNGLLHFTHALEHPLSGVKPDLTHGLGLAIILPAVIKVIYKNSGYILADLLAPIVPGLTGDASEAEKVENGVRQWLVSVGIDETLKDVGFVEEDIEKLVDLAFTTPGLDGLLASAPVEATREVVRQIYTDSL</sequence>
<dbReference type="AlphaFoldDB" id="A0A1M5PF99"/>
<gene>
    <name evidence="4" type="ORF">SAMN02745245_00303</name>
</gene>
<dbReference type="EMBL" id="FQXI01000001">
    <property type="protein sequence ID" value="SHH00425.1"/>
    <property type="molecule type" value="Genomic_DNA"/>
</dbReference>
<dbReference type="InterPro" id="IPR056798">
    <property type="entry name" value="ADH_Fe_C"/>
</dbReference>
<evidence type="ECO:0000256" key="1">
    <source>
        <dbReference type="ARBA" id="ARBA00023002"/>
    </source>
</evidence>
<dbReference type="Proteomes" id="UP000184032">
    <property type="component" value="Unassembled WGS sequence"/>
</dbReference>
<dbReference type="GO" id="GO:0046872">
    <property type="term" value="F:metal ion binding"/>
    <property type="evidence" value="ECO:0007669"/>
    <property type="project" value="InterPro"/>
</dbReference>
<dbReference type="OrthoDB" id="9801156at2"/>
<dbReference type="PANTHER" id="PTHR43633">
    <property type="entry name" value="ALCOHOL DEHYDROGENASE YQHD"/>
    <property type="match status" value="1"/>
</dbReference>
<name>A0A1M5PF99_9FIRM</name>
<dbReference type="InterPro" id="IPR044731">
    <property type="entry name" value="BDH-like"/>
</dbReference>
<dbReference type="GO" id="GO:1990002">
    <property type="term" value="F:methylglyoxal reductase (NADPH) (acetol producing) activity"/>
    <property type="evidence" value="ECO:0007669"/>
    <property type="project" value="TreeGrafter"/>
</dbReference>
<dbReference type="CDD" id="cd08186">
    <property type="entry name" value="Fe-ADH-like"/>
    <property type="match status" value="1"/>
</dbReference>
<organism evidence="4 5">
    <name type="scientific">Anaerosphaera aminiphila DSM 21120</name>
    <dbReference type="NCBI Taxonomy" id="1120995"/>
    <lineage>
        <taxon>Bacteria</taxon>
        <taxon>Bacillati</taxon>
        <taxon>Bacillota</taxon>
        <taxon>Tissierellia</taxon>
        <taxon>Tissierellales</taxon>
        <taxon>Peptoniphilaceae</taxon>
        <taxon>Anaerosphaera</taxon>
    </lineage>
</organism>
<keyword evidence="5" id="KW-1185">Reference proteome</keyword>
<proteinExistence type="predicted"/>
<evidence type="ECO:0000313" key="4">
    <source>
        <dbReference type="EMBL" id="SHH00425.1"/>
    </source>
</evidence>
<dbReference type="SUPFAM" id="SSF56796">
    <property type="entry name" value="Dehydroquinate synthase-like"/>
    <property type="match status" value="1"/>
</dbReference>
<feature type="domain" description="Fe-containing alcohol dehydrogenase-like C-terminal" evidence="3">
    <location>
        <begin position="204"/>
        <end position="399"/>
    </location>
</feature>
<dbReference type="InterPro" id="IPR001670">
    <property type="entry name" value="ADH_Fe/GldA"/>
</dbReference>
<evidence type="ECO:0000259" key="2">
    <source>
        <dbReference type="Pfam" id="PF00465"/>
    </source>
</evidence>
<dbReference type="PANTHER" id="PTHR43633:SF1">
    <property type="entry name" value="ALCOHOL DEHYDROGENASE YQHD"/>
    <property type="match status" value="1"/>
</dbReference>
<protein>
    <submittedName>
        <fullName evidence="4">Alcohol dehydrogenase, class IV</fullName>
    </submittedName>
</protein>
<dbReference type="STRING" id="1120995.SAMN02745245_00303"/>
<evidence type="ECO:0000259" key="3">
    <source>
        <dbReference type="Pfam" id="PF25137"/>
    </source>
</evidence>
<accession>A0A1M5PF99</accession>
<dbReference type="GO" id="GO:0008106">
    <property type="term" value="F:alcohol dehydrogenase (NADP+) activity"/>
    <property type="evidence" value="ECO:0007669"/>
    <property type="project" value="TreeGrafter"/>
</dbReference>
<dbReference type="GO" id="GO:1990362">
    <property type="term" value="F:butanol dehydrogenase (NAD+) activity"/>
    <property type="evidence" value="ECO:0007669"/>
    <property type="project" value="InterPro"/>
</dbReference>
<dbReference type="Gene3D" id="1.20.1090.10">
    <property type="entry name" value="Dehydroquinate synthase-like - alpha domain"/>
    <property type="match status" value="1"/>
</dbReference>
<evidence type="ECO:0000313" key="5">
    <source>
        <dbReference type="Proteomes" id="UP000184032"/>
    </source>
</evidence>
<dbReference type="InterPro" id="IPR045910">
    <property type="entry name" value="AdhA-like"/>
</dbReference>
<dbReference type="FunFam" id="3.40.50.1970:FF:000003">
    <property type="entry name" value="Alcohol dehydrogenase, iron-containing"/>
    <property type="match status" value="1"/>
</dbReference>
<dbReference type="Gene3D" id="3.40.50.1970">
    <property type="match status" value="1"/>
</dbReference>
<dbReference type="GO" id="GO:0005829">
    <property type="term" value="C:cytosol"/>
    <property type="evidence" value="ECO:0007669"/>
    <property type="project" value="TreeGrafter"/>
</dbReference>
<keyword evidence="1" id="KW-0560">Oxidoreductase</keyword>
<feature type="domain" description="Alcohol dehydrogenase iron-type/glycerol dehydrogenase GldA" evidence="2">
    <location>
        <begin position="20"/>
        <end position="191"/>
    </location>
</feature>
<reference evidence="4 5" key="1">
    <citation type="submission" date="2016-11" db="EMBL/GenBank/DDBJ databases">
        <authorList>
            <person name="Jaros S."/>
            <person name="Januszkiewicz K."/>
            <person name="Wedrychowicz H."/>
        </authorList>
    </citation>
    <scope>NUCLEOTIDE SEQUENCE [LARGE SCALE GENOMIC DNA]</scope>
    <source>
        <strain evidence="4 5">DSM 21120</strain>
    </source>
</reference>
<dbReference type="Pfam" id="PF00465">
    <property type="entry name" value="Fe-ADH"/>
    <property type="match status" value="1"/>
</dbReference>